<dbReference type="VEuPathDB" id="GiardiaDB:QR46_1190"/>
<evidence type="ECO:0000256" key="7">
    <source>
        <dbReference type="ARBA" id="ARBA00022676"/>
    </source>
</evidence>
<evidence type="ECO:0000259" key="19">
    <source>
        <dbReference type="Pfam" id="PF21436"/>
    </source>
</evidence>
<dbReference type="EMBL" id="AHHH01000037">
    <property type="protein sequence ID" value="ESU43820.1"/>
    <property type="molecule type" value="Genomic_DNA"/>
</dbReference>
<feature type="transmembrane region" description="Helical" evidence="17">
    <location>
        <begin position="42"/>
        <end position="59"/>
    </location>
</feature>
<evidence type="ECO:0000256" key="17">
    <source>
        <dbReference type="SAM" id="Phobius"/>
    </source>
</evidence>
<dbReference type="Proteomes" id="UP000018040">
    <property type="component" value="Unassembled WGS sequence"/>
</dbReference>
<evidence type="ECO:0000256" key="6">
    <source>
        <dbReference type="ARBA" id="ARBA00012605"/>
    </source>
</evidence>
<dbReference type="OrthoDB" id="10261066at2759"/>
<dbReference type="GO" id="GO:0016020">
    <property type="term" value="C:membrane"/>
    <property type="evidence" value="ECO:0007669"/>
    <property type="project" value="InterPro"/>
</dbReference>
<dbReference type="InterPro" id="IPR003674">
    <property type="entry name" value="Oligo_trans_STT3"/>
</dbReference>
<keyword evidence="10" id="KW-0479">Metal-binding</keyword>
<feature type="transmembrane region" description="Helical" evidence="17">
    <location>
        <begin position="321"/>
        <end position="339"/>
    </location>
</feature>
<evidence type="ECO:0000256" key="13">
    <source>
        <dbReference type="ARBA" id="ARBA00023136"/>
    </source>
</evidence>
<dbReference type="Pfam" id="PF02516">
    <property type="entry name" value="STT3"/>
    <property type="match status" value="1"/>
</dbReference>
<sequence length="566" mass="63885">FSIIPGFIQRSVAGSYDNESSSITAMMIIFDIWLRACTAKQGNIILPFLAALAYFYMAVSWGGYVFLTVLIPLHVFLGILSGIATYQTLLAFKIWQTVGLLSIGLIWREYSGAFSSPIYLPGIGVFFLVILTEYRQILKSKLSPDKYNLLKRQVLICLCVLSALITPVFIKMGLIGKLSGRLLSFINPTYAKRFNPIVASVAEHQPTVWSSFYFNTGFLIVTVPVALYFCILVNRTVPTLFLAAYIATTIWFSAVMARMILISSPAISVCAAYTISKSFETIVNITDKQNKRQSTIQDKSRPKVKEPERKQDPGAKTVKKFISVIVAILITLAFIVAFIKHSLFCAKEVYSSPSIVLISSQRRENGKAAYIDDFREAYAWLEYNTHPTAKVASWWDYGYQINQIGNKTTLADGLTRSTYWIGLIGAALASDEATAWRICRELNIDYMLILYGGMSGYSGDDLNKFIWPIRISGNRHFEKTYPWIAPIDEHNYYANGEYRTDHAASSTMLQSLLLKLSYHNAHQLGMPIDRARNAQFTPSTLQHFEEVFSSQHFIVRIYKVKDSLNF</sequence>
<evidence type="ECO:0000256" key="4">
    <source>
        <dbReference type="ARBA" id="ARBA00004922"/>
    </source>
</evidence>
<dbReference type="GO" id="GO:0012505">
    <property type="term" value="C:endomembrane system"/>
    <property type="evidence" value="ECO:0007669"/>
    <property type="project" value="UniProtKB-SubCell"/>
</dbReference>
<evidence type="ECO:0000256" key="12">
    <source>
        <dbReference type="ARBA" id="ARBA00022989"/>
    </source>
</evidence>
<comment type="caution">
    <text evidence="20">The sequence shown here is derived from an EMBL/GenBank/DDBJ whole genome shotgun (WGS) entry which is preliminary data.</text>
</comment>
<dbReference type="PANTHER" id="PTHR13872">
    <property type="entry name" value="DOLICHYL-DIPHOSPHOOLIGOSACCHARIDE--PROTEIN GLYCOSYLTRANSFERASE SUBUNIT"/>
    <property type="match status" value="1"/>
</dbReference>
<accession>V6U3I1</accession>
<dbReference type="AlphaFoldDB" id="V6U3I1"/>
<feature type="domain" description="Oligosaccharyl transferase STT3 N-terminal" evidence="18">
    <location>
        <begin position="2"/>
        <end position="270"/>
    </location>
</feature>
<dbReference type="InterPro" id="IPR048307">
    <property type="entry name" value="STT3_N"/>
</dbReference>
<feature type="transmembrane region" description="Helical" evidence="17">
    <location>
        <begin position="154"/>
        <end position="175"/>
    </location>
</feature>
<comment type="cofactor">
    <cofactor evidence="1">
        <name>Mn(2+)</name>
        <dbReference type="ChEBI" id="CHEBI:29035"/>
    </cofactor>
</comment>
<feature type="transmembrane region" description="Helical" evidence="17">
    <location>
        <begin position="240"/>
        <end position="261"/>
    </location>
</feature>
<evidence type="ECO:0000256" key="15">
    <source>
        <dbReference type="ARBA" id="ARBA00048829"/>
    </source>
</evidence>
<dbReference type="GO" id="GO:0004579">
    <property type="term" value="F:dolichyl-diphosphooligosaccharide-protein glycotransferase activity"/>
    <property type="evidence" value="ECO:0007669"/>
    <property type="project" value="UniProtKB-EC"/>
</dbReference>
<dbReference type="PANTHER" id="PTHR13872:SF1">
    <property type="entry name" value="DOLICHYL-DIPHOSPHOOLIGOSACCHARIDE--PROTEIN GLYCOSYLTRANSFERASE SUBUNIT STT3B"/>
    <property type="match status" value="1"/>
</dbReference>
<evidence type="ECO:0000256" key="1">
    <source>
        <dbReference type="ARBA" id="ARBA00001936"/>
    </source>
</evidence>
<evidence type="ECO:0000256" key="3">
    <source>
        <dbReference type="ARBA" id="ARBA00004127"/>
    </source>
</evidence>
<evidence type="ECO:0000256" key="8">
    <source>
        <dbReference type="ARBA" id="ARBA00022679"/>
    </source>
</evidence>
<dbReference type="InterPro" id="IPR048999">
    <property type="entry name" value="STT3-PglB_core"/>
</dbReference>
<comment type="subcellular location">
    <subcellularLocation>
        <location evidence="3">Endomembrane system</location>
        <topology evidence="3">Multi-pass membrane protein</topology>
    </subcellularLocation>
</comment>
<feature type="domain" description="STT3/PglB/AglB core" evidence="19">
    <location>
        <begin position="391"/>
        <end position="446"/>
    </location>
</feature>
<comment type="catalytic activity">
    <reaction evidence="15">
        <text>a di-trans,poly-cis-dolichyl diphosphooligosaccharide + L-asparaginyl-[protein] = N(4)-(oligosaccharide-(1-&gt;4)-N-acetyl-beta-D-glucosaminyl-(1-&gt;4)-N-acetyl-beta-D-glucosaminyl)-L-asparaginyl-[protein] + a di-trans,poly-cis-dolichyl diphosphate + H(+)</text>
        <dbReference type="Rhea" id="RHEA:22980"/>
        <dbReference type="Rhea" id="RHEA-COMP:12804"/>
        <dbReference type="Rhea" id="RHEA-COMP:12805"/>
        <dbReference type="Rhea" id="RHEA-COMP:19506"/>
        <dbReference type="Rhea" id="RHEA-COMP:19509"/>
        <dbReference type="ChEBI" id="CHEBI:15378"/>
        <dbReference type="ChEBI" id="CHEBI:50347"/>
        <dbReference type="ChEBI" id="CHEBI:57497"/>
        <dbReference type="ChEBI" id="CHEBI:57570"/>
        <dbReference type="ChEBI" id="CHEBI:132529"/>
        <dbReference type="EC" id="2.4.99.18"/>
    </reaction>
</comment>
<proteinExistence type="inferred from homology"/>
<evidence type="ECO:0000256" key="10">
    <source>
        <dbReference type="ARBA" id="ARBA00022723"/>
    </source>
</evidence>
<reference evidence="20 21" key="2">
    <citation type="journal article" date="2013" name="Genome Biol. Evol.">
        <title>Genome sequencing of Giardia lamblia genotypes A2 and B isolates (DH and GS) and comparative analysis with the genomes of genotypes A1 and E (WB and Pig).</title>
        <authorList>
            <person name="Adam R.D."/>
            <person name="Dahlstrom E.W."/>
            <person name="Martens C.A."/>
            <person name="Bruno D.P."/>
            <person name="Barbian K.D."/>
            <person name="Ricklefs S.M."/>
            <person name="Hernandez M.M."/>
            <person name="Narla N.P."/>
            <person name="Patel R.B."/>
            <person name="Porcella S.F."/>
            <person name="Nash T.E."/>
        </authorList>
    </citation>
    <scope>NUCLEOTIDE SEQUENCE [LARGE SCALE GENOMIC DNA]</scope>
    <source>
        <strain evidence="20 21">GS</strain>
    </source>
</reference>
<evidence type="ECO:0000256" key="5">
    <source>
        <dbReference type="ARBA" id="ARBA00010810"/>
    </source>
</evidence>
<keyword evidence="8 20" id="KW-0808">Transferase</keyword>
<gene>
    <name evidence="20" type="ORF">GSB_137685</name>
</gene>
<dbReference type="Pfam" id="PF21436">
    <property type="entry name" value="STT3-PglB_core"/>
    <property type="match status" value="1"/>
</dbReference>
<feature type="region of interest" description="Disordered" evidence="16">
    <location>
        <begin position="292"/>
        <end position="312"/>
    </location>
</feature>
<keyword evidence="9 17" id="KW-0812">Transmembrane</keyword>
<comment type="cofactor">
    <cofactor evidence="2">
        <name>Mg(2+)</name>
        <dbReference type="ChEBI" id="CHEBI:18420"/>
    </cofactor>
</comment>
<organism evidence="20 21">
    <name type="scientific">Giardia intestinalis</name>
    <name type="common">Giardia lamblia</name>
    <dbReference type="NCBI Taxonomy" id="5741"/>
    <lineage>
        <taxon>Eukaryota</taxon>
        <taxon>Metamonada</taxon>
        <taxon>Diplomonadida</taxon>
        <taxon>Hexamitidae</taxon>
        <taxon>Giardiinae</taxon>
        <taxon>Giardia</taxon>
    </lineage>
</organism>
<protein>
    <recommendedName>
        <fullName evidence="6">dolichyl-diphosphooligosaccharide--protein glycotransferase</fullName>
        <ecNumber evidence="6">2.4.99.18</ecNumber>
    </recommendedName>
</protein>
<keyword evidence="12 17" id="KW-1133">Transmembrane helix</keyword>
<name>V6U3I1_GIAIN</name>
<dbReference type="VEuPathDB" id="GiardiaDB:GL50803_00137685"/>
<feature type="transmembrane region" description="Helical" evidence="17">
    <location>
        <begin position="212"/>
        <end position="233"/>
    </location>
</feature>
<keyword evidence="7" id="KW-0328">Glycosyltransferase</keyword>
<evidence type="ECO:0000313" key="20">
    <source>
        <dbReference type="EMBL" id="ESU43820.1"/>
    </source>
</evidence>
<reference evidence="21" key="1">
    <citation type="submission" date="2012-02" db="EMBL/GenBank/DDBJ databases">
        <title>Genome sequencing of Giardia lamblia Genotypes A2 and B isolates (DH and GS) and comparative analysis with the genomes of Genotypes A1 and E (WB and Pig).</title>
        <authorList>
            <person name="Adam R."/>
            <person name="Dahlstrom E."/>
            <person name="Martens C."/>
            <person name="Bruno D."/>
            <person name="Barbian K."/>
            <person name="Porcella S.F."/>
            <person name="Nash T."/>
        </authorList>
    </citation>
    <scope>NUCLEOTIDE SEQUENCE</scope>
    <source>
        <strain evidence="21">GS</strain>
    </source>
</reference>
<feature type="compositionally biased region" description="Basic and acidic residues" evidence="16">
    <location>
        <begin position="298"/>
        <end position="312"/>
    </location>
</feature>
<evidence type="ECO:0000256" key="9">
    <source>
        <dbReference type="ARBA" id="ARBA00022692"/>
    </source>
</evidence>
<dbReference type="EC" id="2.4.99.18" evidence="6"/>
<evidence type="ECO:0000259" key="18">
    <source>
        <dbReference type="Pfam" id="PF02516"/>
    </source>
</evidence>
<feature type="non-terminal residue" evidence="20">
    <location>
        <position position="1"/>
    </location>
</feature>
<keyword evidence="11" id="KW-0460">Magnesium</keyword>
<evidence type="ECO:0000313" key="21">
    <source>
        <dbReference type="Proteomes" id="UP000018040"/>
    </source>
</evidence>
<dbReference type="Gene3D" id="3.40.50.12610">
    <property type="match status" value="1"/>
</dbReference>
<dbReference type="VEuPathDB" id="GiardiaDB:GL50581_675"/>
<comment type="pathway">
    <text evidence="4">Protein modification; protein glycosylation.</text>
</comment>
<dbReference type="GO" id="GO:0046872">
    <property type="term" value="F:metal ion binding"/>
    <property type="evidence" value="ECO:0007669"/>
    <property type="project" value="UniProtKB-KW"/>
</dbReference>
<feature type="transmembrane region" description="Helical" evidence="17">
    <location>
        <begin position="113"/>
        <end position="134"/>
    </location>
</feature>
<comment type="similarity">
    <text evidence="5">Belongs to the STT3 family.</text>
</comment>
<keyword evidence="14" id="KW-0464">Manganese</keyword>
<dbReference type="VEuPathDB" id="GiardiaDB:DHA2_137685"/>
<evidence type="ECO:0000256" key="14">
    <source>
        <dbReference type="ARBA" id="ARBA00023211"/>
    </source>
</evidence>
<keyword evidence="13 17" id="KW-0472">Membrane</keyword>
<evidence type="ECO:0000256" key="16">
    <source>
        <dbReference type="SAM" id="MobiDB-lite"/>
    </source>
</evidence>
<dbReference type="UniPathway" id="UPA00378"/>
<evidence type="ECO:0000256" key="11">
    <source>
        <dbReference type="ARBA" id="ARBA00022842"/>
    </source>
</evidence>
<evidence type="ECO:0000256" key="2">
    <source>
        <dbReference type="ARBA" id="ARBA00001946"/>
    </source>
</evidence>